<dbReference type="GO" id="GO:0008146">
    <property type="term" value="F:sulfotransferase activity"/>
    <property type="evidence" value="ECO:0007669"/>
    <property type="project" value="InterPro"/>
</dbReference>
<keyword evidence="6 9" id="KW-0333">Golgi apparatus</keyword>
<reference evidence="10 11" key="1">
    <citation type="submission" date="2023-11" db="EMBL/GenBank/DDBJ databases">
        <title>Halocaridina rubra genome assembly.</title>
        <authorList>
            <person name="Smith C."/>
        </authorList>
    </citation>
    <scope>NUCLEOTIDE SEQUENCE [LARGE SCALE GENOMIC DNA]</scope>
    <source>
        <strain evidence="10">EP-1</strain>
        <tissue evidence="10">Whole</tissue>
    </source>
</reference>
<organism evidence="10 11">
    <name type="scientific">Halocaridina rubra</name>
    <name type="common">Hawaiian red shrimp</name>
    <dbReference type="NCBI Taxonomy" id="373956"/>
    <lineage>
        <taxon>Eukaryota</taxon>
        <taxon>Metazoa</taxon>
        <taxon>Ecdysozoa</taxon>
        <taxon>Arthropoda</taxon>
        <taxon>Crustacea</taxon>
        <taxon>Multicrustacea</taxon>
        <taxon>Malacostraca</taxon>
        <taxon>Eumalacostraca</taxon>
        <taxon>Eucarida</taxon>
        <taxon>Decapoda</taxon>
        <taxon>Pleocyemata</taxon>
        <taxon>Caridea</taxon>
        <taxon>Atyoidea</taxon>
        <taxon>Atyidae</taxon>
        <taxon>Halocaridina</taxon>
    </lineage>
</organism>
<evidence type="ECO:0000256" key="4">
    <source>
        <dbReference type="ARBA" id="ARBA00022692"/>
    </source>
</evidence>
<protein>
    <recommendedName>
        <fullName evidence="9">Carbohydrate sulfotransferase</fullName>
        <ecNumber evidence="9">2.8.2.-</ecNumber>
    </recommendedName>
</protein>
<evidence type="ECO:0000256" key="7">
    <source>
        <dbReference type="ARBA" id="ARBA00023136"/>
    </source>
</evidence>
<gene>
    <name evidence="10" type="ORF">SK128_003066</name>
</gene>
<evidence type="ECO:0000256" key="8">
    <source>
        <dbReference type="ARBA" id="ARBA00023180"/>
    </source>
</evidence>
<dbReference type="InterPro" id="IPR018011">
    <property type="entry name" value="Carb_sulfotrans_8-10"/>
</dbReference>
<keyword evidence="7" id="KW-0472">Membrane</keyword>
<evidence type="ECO:0000313" key="10">
    <source>
        <dbReference type="EMBL" id="KAK7026750.1"/>
    </source>
</evidence>
<evidence type="ECO:0000256" key="9">
    <source>
        <dbReference type="RuleBase" id="RU364020"/>
    </source>
</evidence>
<dbReference type="GO" id="GO:0016051">
    <property type="term" value="P:carbohydrate biosynthetic process"/>
    <property type="evidence" value="ECO:0007669"/>
    <property type="project" value="InterPro"/>
</dbReference>
<dbReference type="GO" id="GO:0000139">
    <property type="term" value="C:Golgi membrane"/>
    <property type="evidence" value="ECO:0007669"/>
    <property type="project" value="UniProtKB-SubCell"/>
</dbReference>
<evidence type="ECO:0000313" key="11">
    <source>
        <dbReference type="Proteomes" id="UP001381693"/>
    </source>
</evidence>
<dbReference type="InterPro" id="IPR005331">
    <property type="entry name" value="Sulfotransferase"/>
</dbReference>
<dbReference type="InterPro" id="IPR027417">
    <property type="entry name" value="P-loop_NTPase"/>
</dbReference>
<keyword evidence="11" id="KW-1185">Reference proteome</keyword>
<keyword evidence="9" id="KW-0119">Carbohydrate metabolism</keyword>
<dbReference type="PANTHER" id="PTHR12137">
    <property type="entry name" value="CARBOHYDRATE SULFOTRANSFERASE"/>
    <property type="match status" value="1"/>
</dbReference>
<dbReference type="AlphaFoldDB" id="A0AAN8WKN9"/>
<name>A0AAN8WKN9_HALRR</name>
<comment type="similarity">
    <text evidence="2 9">Belongs to the sulfotransferase 2 family.</text>
</comment>
<keyword evidence="4" id="KW-0812">Transmembrane</keyword>
<proteinExistence type="inferred from homology"/>
<evidence type="ECO:0000256" key="2">
    <source>
        <dbReference type="ARBA" id="ARBA00006339"/>
    </source>
</evidence>
<dbReference type="Pfam" id="PF03567">
    <property type="entry name" value="Sulfotransfer_2"/>
    <property type="match status" value="1"/>
</dbReference>
<evidence type="ECO:0000256" key="3">
    <source>
        <dbReference type="ARBA" id="ARBA00022679"/>
    </source>
</evidence>
<keyword evidence="9" id="KW-0735">Signal-anchor</keyword>
<dbReference type="EMBL" id="JAXCGZ010022701">
    <property type="protein sequence ID" value="KAK7026750.1"/>
    <property type="molecule type" value="Genomic_DNA"/>
</dbReference>
<accession>A0AAN8WKN9</accession>
<dbReference type="Proteomes" id="UP001381693">
    <property type="component" value="Unassembled WGS sequence"/>
</dbReference>
<keyword evidence="5" id="KW-1133">Transmembrane helix</keyword>
<evidence type="ECO:0000256" key="5">
    <source>
        <dbReference type="ARBA" id="ARBA00022989"/>
    </source>
</evidence>
<evidence type="ECO:0000256" key="6">
    <source>
        <dbReference type="ARBA" id="ARBA00023034"/>
    </source>
</evidence>
<keyword evidence="3 9" id="KW-0808">Transferase</keyword>
<comment type="caution">
    <text evidence="10">The sequence shown here is derived from an EMBL/GenBank/DDBJ whole genome shotgun (WGS) entry which is preliminary data.</text>
</comment>
<dbReference type="SUPFAM" id="SSF52540">
    <property type="entry name" value="P-loop containing nucleoside triphosphate hydrolases"/>
    <property type="match status" value="1"/>
</dbReference>
<dbReference type="PANTHER" id="PTHR12137:SF54">
    <property type="entry name" value="CARBOHYDRATE SULFOTRANSFERASE"/>
    <property type="match status" value="1"/>
</dbReference>
<sequence>MNSEEFVEIMRSAEVTKLLSVRDPISRLVSAYINRFANGRYEVPSNASYSFMRKALKVEGKSLRWREPAQVNFTQFLNLILNEKRKNVAKMNYHWRPQSMTCDTCSLPYDHIIHLETMSDDLHYLIQKLGIHELKENLRVNSSHQKKINYEDYFREVPLDVTRQIVDLYRDDFALFGYDVPLFLRKLLNESGVIA</sequence>
<keyword evidence="8 9" id="KW-0325">Glycoprotein</keyword>
<evidence type="ECO:0000256" key="1">
    <source>
        <dbReference type="ARBA" id="ARBA00004323"/>
    </source>
</evidence>
<dbReference type="EC" id="2.8.2.-" evidence="9"/>
<comment type="subcellular location">
    <subcellularLocation>
        <location evidence="1 9">Golgi apparatus membrane</location>
        <topology evidence="1 9">Single-pass type II membrane protein</topology>
    </subcellularLocation>
</comment>